<dbReference type="Proteomes" id="UP000218231">
    <property type="component" value="Unassembled WGS sequence"/>
</dbReference>
<sequence length="120" mass="13376">MKCELHRRKIEQSANREAEETNDGKTEMKGTMSENQSYETQQHCNTECEELRLEDGNQANDMNCATLSGKMAASSSLSVSCVFVVLLFCGYVAQSIGAIFAIRQPAAPIQCHKQINELRE</sequence>
<dbReference type="AlphaFoldDB" id="A0A2A2KM18"/>
<keyword evidence="2" id="KW-1133">Transmembrane helix</keyword>
<protein>
    <submittedName>
        <fullName evidence="3">Uncharacterized protein</fullName>
    </submittedName>
</protein>
<keyword evidence="4" id="KW-1185">Reference proteome</keyword>
<proteinExistence type="predicted"/>
<evidence type="ECO:0000256" key="2">
    <source>
        <dbReference type="SAM" id="Phobius"/>
    </source>
</evidence>
<gene>
    <name evidence="3" type="ORF">WR25_06370</name>
</gene>
<keyword evidence="2" id="KW-0812">Transmembrane</keyword>
<evidence type="ECO:0000313" key="3">
    <source>
        <dbReference type="EMBL" id="PAV75046.1"/>
    </source>
</evidence>
<organism evidence="3 4">
    <name type="scientific">Diploscapter pachys</name>
    <dbReference type="NCBI Taxonomy" id="2018661"/>
    <lineage>
        <taxon>Eukaryota</taxon>
        <taxon>Metazoa</taxon>
        <taxon>Ecdysozoa</taxon>
        <taxon>Nematoda</taxon>
        <taxon>Chromadorea</taxon>
        <taxon>Rhabditida</taxon>
        <taxon>Rhabditina</taxon>
        <taxon>Rhabditomorpha</taxon>
        <taxon>Rhabditoidea</taxon>
        <taxon>Rhabditidae</taxon>
        <taxon>Diploscapter</taxon>
    </lineage>
</organism>
<comment type="caution">
    <text evidence="3">The sequence shown here is derived from an EMBL/GenBank/DDBJ whole genome shotgun (WGS) entry which is preliminary data.</text>
</comment>
<accession>A0A2A2KM18</accession>
<name>A0A2A2KM18_9BILA</name>
<feature type="transmembrane region" description="Helical" evidence="2">
    <location>
        <begin position="77"/>
        <end position="102"/>
    </location>
</feature>
<dbReference type="EMBL" id="LIAE01008224">
    <property type="protein sequence ID" value="PAV75046.1"/>
    <property type="molecule type" value="Genomic_DNA"/>
</dbReference>
<feature type="region of interest" description="Disordered" evidence="1">
    <location>
        <begin position="1"/>
        <end position="36"/>
    </location>
</feature>
<reference evidence="3 4" key="1">
    <citation type="journal article" date="2017" name="Curr. Biol.">
        <title>Genome architecture and evolution of a unichromosomal asexual nematode.</title>
        <authorList>
            <person name="Fradin H."/>
            <person name="Zegar C."/>
            <person name="Gutwein M."/>
            <person name="Lucas J."/>
            <person name="Kovtun M."/>
            <person name="Corcoran D."/>
            <person name="Baugh L.R."/>
            <person name="Kiontke K."/>
            <person name="Gunsalus K."/>
            <person name="Fitch D.H."/>
            <person name="Piano F."/>
        </authorList>
    </citation>
    <scope>NUCLEOTIDE SEQUENCE [LARGE SCALE GENOMIC DNA]</scope>
    <source>
        <strain evidence="3">PF1309</strain>
    </source>
</reference>
<evidence type="ECO:0000313" key="4">
    <source>
        <dbReference type="Proteomes" id="UP000218231"/>
    </source>
</evidence>
<evidence type="ECO:0000256" key="1">
    <source>
        <dbReference type="SAM" id="MobiDB-lite"/>
    </source>
</evidence>
<keyword evidence="2" id="KW-0472">Membrane</keyword>
<feature type="compositionally biased region" description="Basic and acidic residues" evidence="1">
    <location>
        <begin position="1"/>
        <end position="28"/>
    </location>
</feature>